<accession>A0A8J6EEG1</accession>
<dbReference type="EMBL" id="WNTK01001247">
    <property type="protein sequence ID" value="KAG9467672.1"/>
    <property type="molecule type" value="Genomic_DNA"/>
</dbReference>
<evidence type="ECO:0008006" key="4">
    <source>
        <dbReference type="Google" id="ProtNLM"/>
    </source>
</evidence>
<sequence length="88" mass="9484">MSSSSATKPSAKWLPLQLLWGLSFCPQLLKGNVPTYPAVNRLLPCRCVTMCNSLTAQSKNPPDGTASPITSVSRDFVKVLNYKPSASD</sequence>
<feature type="signal peptide" evidence="1">
    <location>
        <begin position="1"/>
        <end position="31"/>
    </location>
</feature>
<feature type="chain" id="PRO_5035264599" description="Secreted protein" evidence="1">
    <location>
        <begin position="32"/>
        <end position="88"/>
    </location>
</feature>
<evidence type="ECO:0000313" key="3">
    <source>
        <dbReference type="Proteomes" id="UP000770717"/>
    </source>
</evidence>
<gene>
    <name evidence="2" type="ORF">GDO78_014492</name>
</gene>
<dbReference type="Proteomes" id="UP000770717">
    <property type="component" value="Unassembled WGS sequence"/>
</dbReference>
<reference evidence="2" key="1">
    <citation type="thesis" date="2020" institute="ProQuest LLC" country="789 East Eisenhower Parkway, Ann Arbor, MI, USA">
        <title>Comparative Genomics and Chromosome Evolution.</title>
        <authorList>
            <person name="Mudd A.B."/>
        </authorList>
    </citation>
    <scope>NUCLEOTIDE SEQUENCE</scope>
    <source>
        <strain evidence="2">HN-11 Male</strain>
        <tissue evidence="2">Kidney and liver</tissue>
    </source>
</reference>
<comment type="caution">
    <text evidence="2">The sequence shown here is derived from an EMBL/GenBank/DDBJ whole genome shotgun (WGS) entry which is preliminary data.</text>
</comment>
<evidence type="ECO:0000313" key="2">
    <source>
        <dbReference type="EMBL" id="KAG9467672.1"/>
    </source>
</evidence>
<keyword evidence="3" id="KW-1185">Reference proteome</keyword>
<keyword evidence="1" id="KW-0732">Signal</keyword>
<dbReference type="AlphaFoldDB" id="A0A8J6EEG1"/>
<proteinExistence type="predicted"/>
<protein>
    <recommendedName>
        <fullName evidence="4">Secreted protein</fullName>
    </recommendedName>
</protein>
<evidence type="ECO:0000256" key="1">
    <source>
        <dbReference type="SAM" id="SignalP"/>
    </source>
</evidence>
<organism evidence="2 3">
    <name type="scientific">Eleutherodactylus coqui</name>
    <name type="common">Puerto Rican coqui</name>
    <dbReference type="NCBI Taxonomy" id="57060"/>
    <lineage>
        <taxon>Eukaryota</taxon>
        <taxon>Metazoa</taxon>
        <taxon>Chordata</taxon>
        <taxon>Craniata</taxon>
        <taxon>Vertebrata</taxon>
        <taxon>Euteleostomi</taxon>
        <taxon>Amphibia</taxon>
        <taxon>Batrachia</taxon>
        <taxon>Anura</taxon>
        <taxon>Neobatrachia</taxon>
        <taxon>Hyloidea</taxon>
        <taxon>Eleutherodactylidae</taxon>
        <taxon>Eleutherodactylinae</taxon>
        <taxon>Eleutherodactylus</taxon>
        <taxon>Eleutherodactylus</taxon>
    </lineage>
</organism>
<name>A0A8J6EEG1_ELECQ</name>